<feature type="region of interest" description="Disordered" evidence="7">
    <location>
        <begin position="16"/>
        <end position="42"/>
    </location>
</feature>
<evidence type="ECO:0000256" key="3">
    <source>
        <dbReference type="ARBA" id="ARBA00022475"/>
    </source>
</evidence>
<dbReference type="GO" id="GO:0005886">
    <property type="term" value="C:plasma membrane"/>
    <property type="evidence" value="ECO:0007669"/>
    <property type="project" value="UniProtKB-SubCell"/>
</dbReference>
<accession>J9G3K0</accession>
<evidence type="ECO:0000256" key="6">
    <source>
        <dbReference type="ARBA" id="ARBA00023288"/>
    </source>
</evidence>
<comment type="caution">
    <text evidence="9">The sequence shown here is derived from an EMBL/GenBank/DDBJ whole genome shotgun (WGS) entry which is preliminary data.</text>
</comment>
<dbReference type="Pfam" id="PF02608">
    <property type="entry name" value="Bmp"/>
    <property type="match status" value="1"/>
</dbReference>
<organism evidence="9">
    <name type="scientific">gut metagenome</name>
    <dbReference type="NCBI Taxonomy" id="749906"/>
    <lineage>
        <taxon>unclassified sequences</taxon>
        <taxon>metagenomes</taxon>
        <taxon>organismal metagenomes</taxon>
    </lineage>
</organism>
<feature type="domain" description="ABC transporter substrate-binding protein PnrA-like" evidence="8">
    <location>
        <begin position="46"/>
        <end position="198"/>
    </location>
</feature>
<gene>
    <name evidence="9" type="ORF">EVA_17794</name>
</gene>
<dbReference type="PANTHER" id="PTHR34296:SF2">
    <property type="entry name" value="ABC TRANSPORTER GUANOSINE-BINDING PROTEIN NUPN"/>
    <property type="match status" value="1"/>
</dbReference>
<proteinExistence type="inferred from homology"/>
<evidence type="ECO:0000259" key="8">
    <source>
        <dbReference type="Pfam" id="PF02608"/>
    </source>
</evidence>
<protein>
    <submittedName>
        <fullName evidence="9">Basic membrane lipoprotein</fullName>
    </submittedName>
</protein>
<keyword evidence="3" id="KW-1003">Cell membrane</keyword>
<evidence type="ECO:0000256" key="1">
    <source>
        <dbReference type="ARBA" id="ARBA00004193"/>
    </source>
</evidence>
<dbReference type="PANTHER" id="PTHR34296">
    <property type="entry name" value="TRANSCRIPTIONAL ACTIVATOR PROTEIN MED"/>
    <property type="match status" value="1"/>
</dbReference>
<dbReference type="InterPro" id="IPR050957">
    <property type="entry name" value="BMP_lipoprotein"/>
</dbReference>
<evidence type="ECO:0000256" key="5">
    <source>
        <dbReference type="ARBA" id="ARBA00023136"/>
    </source>
</evidence>
<name>J9G3K0_9ZZZZ</name>
<feature type="non-terminal residue" evidence="9">
    <location>
        <position position="1"/>
    </location>
</feature>
<dbReference type="Gene3D" id="3.40.50.2300">
    <property type="match status" value="2"/>
</dbReference>
<evidence type="ECO:0000256" key="7">
    <source>
        <dbReference type="SAM" id="MobiDB-lite"/>
    </source>
</evidence>
<dbReference type="InterPro" id="IPR028082">
    <property type="entry name" value="Peripla_BP_I"/>
</dbReference>
<dbReference type="SUPFAM" id="SSF53822">
    <property type="entry name" value="Periplasmic binding protein-like I"/>
    <property type="match status" value="1"/>
</dbReference>
<evidence type="ECO:0000256" key="4">
    <source>
        <dbReference type="ARBA" id="ARBA00022729"/>
    </source>
</evidence>
<reference evidence="9" key="1">
    <citation type="journal article" date="2012" name="PLoS ONE">
        <title>Gene sets for utilization of primary and secondary nutrition supplies in the distal gut of endangered iberian lynx.</title>
        <authorList>
            <person name="Alcaide M."/>
            <person name="Messina E."/>
            <person name="Richter M."/>
            <person name="Bargiela R."/>
            <person name="Peplies J."/>
            <person name="Huws S.A."/>
            <person name="Newbold C.J."/>
            <person name="Golyshin P.N."/>
            <person name="Simon M.A."/>
            <person name="Lopez G."/>
            <person name="Yakimov M.M."/>
            <person name="Ferrer M."/>
        </authorList>
    </citation>
    <scope>NUCLEOTIDE SEQUENCE</scope>
</reference>
<keyword evidence="4" id="KW-0732">Signal</keyword>
<comment type="similarity">
    <text evidence="2">Belongs to the BMP lipoprotein family.</text>
</comment>
<comment type="subcellular location">
    <subcellularLocation>
        <location evidence="1">Cell membrane</location>
        <topology evidence="1">Lipid-anchor</topology>
    </subcellularLocation>
</comment>
<dbReference type="InterPro" id="IPR003760">
    <property type="entry name" value="PnrA-like"/>
</dbReference>
<keyword evidence="6 9" id="KW-0449">Lipoprotein</keyword>
<dbReference type="AlphaFoldDB" id="J9G3K0"/>
<sequence length="206" mass="21692">VLALTMGLSLVACGGAPASESTSNPADTSEVSSEASQPSASGTDVAFITDVGNIDDNSFNQFTYEGVTKFCEDNGLKANYFRPAEDTDEARMKAMSQAIDDGAKAVVMAGFLFAPTLRQAQEKWPDVQFLALDVSSFDMKDVDEKGNPVGDPVITDNTSLITYKEEQPGYLAGYAAVADGYKNLGFLGGVAVPAVVRYGQGLCSGR</sequence>
<keyword evidence="5" id="KW-0472">Membrane</keyword>
<feature type="compositionally biased region" description="Polar residues" evidence="7">
    <location>
        <begin position="19"/>
        <end position="42"/>
    </location>
</feature>
<evidence type="ECO:0000313" key="9">
    <source>
        <dbReference type="EMBL" id="EJW94099.1"/>
    </source>
</evidence>
<evidence type="ECO:0000256" key="2">
    <source>
        <dbReference type="ARBA" id="ARBA00008610"/>
    </source>
</evidence>
<dbReference type="EMBL" id="AMCI01006569">
    <property type="protein sequence ID" value="EJW94099.1"/>
    <property type="molecule type" value="Genomic_DNA"/>
</dbReference>